<dbReference type="Proteomes" id="UP000325577">
    <property type="component" value="Linkage Group LG6"/>
</dbReference>
<feature type="region of interest" description="Disordered" evidence="1">
    <location>
        <begin position="126"/>
        <end position="148"/>
    </location>
</feature>
<evidence type="ECO:0000256" key="1">
    <source>
        <dbReference type="SAM" id="MobiDB-lite"/>
    </source>
</evidence>
<reference evidence="2 3" key="1">
    <citation type="submission" date="2019-09" db="EMBL/GenBank/DDBJ databases">
        <title>A chromosome-level genome assembly of the Chinese tupelo Nyssa sinensis.</title>
        <authorList>
            <person name="Yang X."/>
            <person name="Kang M."/>
            <person name="Yang Y."/>
            <person name="Xiong H."/>
            <person name="Wang M."/>
            <person name="Zhang Z."/>
            <person name="Wang Z."/>
            <person name="Wu H."/>
            <person name="Ma T."/>
            <person name="Liu J."/>
            <person name="Xi Z."/>
        </authorList>
    </citation>
    <scope>NUCLEOTIDE SEQUENCE [LARGE SCALE GENOMIC DNA]</scope>
    <source>
        <strain evidence="2">J267</strain>
        <tissue evidence="2">Leaf</tissue>
    </source>
</reference>
<accession>A0A5J4ZQ59</accession>
<organism evidence="2 3">
    <name type="scientific">Nyssa sinensis</name>
    <dbReference type="NCBI Taxonomy" id="561372"/>
    <lineage>
        <taxon>Eukaryota</taxon>
        <taxon>Viridiplantae</taxon>
        <taxon>Streptophyta</taxon>
        <taxon>Embryophyta</taxon>
        <taxon>Tracheophyta</taxon>
        <taxon>Spermatophyta</taxon>
        <taxon>Magnoliopsida</taxon>
        <taxon>eudicotyledons</taxon>
        <taxon>Gunneridae</taxon>
        <taxon>Pentapetalae</taxon>
        <taxon>asterids</taxon>
        <taxon>Cornales</taxon>
        <taxon>Nyssaceae</taxon>
        <taxon>Nyssa</taxon>
    </lineage>
</organism>
<gene>
    <name evidence="2" type="ORF">F0562_013533</name>
</gene>
<dbReference type="EMBL" id="CM018049">
    <property type="protein sequence ID" value="KAA8519277.1"/>
    <property type="molecule type" value="Genomic_DNA"/>
</dbReference>
<sequence>MAVLDVKIELGTSRSLTNKLKKQLVKSSNTVSLRDLKIVSLNDEVVDLKRLILELKLDLSIAETAASEVETKLCYKIEVAAVEEQKDKILKLGRKLASNGYNLYLKKMANAYLKIDTEVLDHVEVSDTESNKFEDDEDSEDPVAPADP</sequence>
<name>A0A5J4ZQ59_9ASTE</name>
<protein>
    <submittedName>
        <fullName evidence="2">Uncharacterized protein</fullName>
    </submittedName>
</protein>
<evidence type="ECO:0000313" key="3">
    <source>
        <dbReference type="Proteomes" id="UP000325577"/>
    </source>
</evidence>
<keyword evidence="3" id="KW-1185">Reference proteome</keyword>
<dbReference type="AlphaFoldDB" id="A0A5J4ZQ59"/>
<proteinExistence type="predicted"/>
<evidence type="ECO:0000313" key="2">
    <source>
        <dbReference type="EMBL" id="KAA8519277.1"/>
    </source>
</evidence>